<keyword evidence="7" id="KW-0406">Ion transport</keyword>
<feature type="chain" id="PRO_5036307363" evidence="13">
    <location>
        <begin position="20"/>
        <end position="682"/>
    </location>
</feature>
<evidence type="ECO:0000313" key="18">
    <source>
        <dbReference type="Proteomes" id="UP000323502"/>
    </source>
</evidence>
<evidence type="ECO:0000256" key="1">
    <source>
        <dbReference type="ARBA" id="ARBA00004571"/>
    </source>
</evidence>
<evidence type="ECO:0000256" key="11">
    <source>
        <dbReference type="PROSITE-ProRule" id="PRU01360"/>
    </source>
</evidence>
<keyword evidence="17" id="KW-0675">Receptor</keyword>
<evidence type="ECO:0000256" key="7">
    <source>
        <dbReference type="ARBA" id="ARBA00023065"/>
    </source>
</evidence>
<evidence type="ECO:0000256" key="12">
    <source>
        <dbReference type="RuleBase" id="RU003357"/>
    </source>
</evidence>
<gene>
    <name evidence="16" type="ORF">GQR91_18560</name>
    <name evidence="17" type="ORF">SAMN05216557_107109</name>
</gene>
<dbReference type="PANTHER" id="PTHR32552:SF81">
    <property type="entry name" value="TONB-DEPENDENT OUTER MEMBRANE RECEPTOR"/>
    <property type="match status" value="1"/>
</dbReference>
<dbReference type="EMBL" id="WSUT01000007">
    <property type="protein sequence ID" value="MWC45621.1"/>
    <property type="molecule type" value="Genomic_DNA"/>
</dbReference>
<keyword evidence="8 12" id="KW-0798">TonB box</keyword>
<keyword evidence="5 11" id="KW-0812">Transmembrane</keyword>
<evidence type="ECO:0000313" key="17">
    <source>
        <dbReference type="EMBL" id="SDF90505.1"/>
    </source>
</evidence>
<dbReference type="GO" id="GO:0006826">
    <property type="term" value="P:iron ion transport"/>
    <property type="evidence" value="ECO:0007669"/>
    <property type="project" value="UniProtKB-KW"/>
</dbReference>
<keyword evidence="2 11" id="KW-0813">Transport</keyword>
<evidence type="ECO:0000256" key="4">
    <source>
        <dbReference type="ARBA" id="ARBA00022496"/>
    </source>
</evidence>
<evidence type="ECO:0000313" key="19">
    <source>
        <dbReference type="Proteomes" id="UP000436801"/>
    </source>
</evidence>
<evidence type="ECO:0000313" key="16">
    <source>
        <dbReference type="EMBL" id="MWC45621.1"/>
    </source>
</evidence>
<dbReference type="Proteomes" id="UP000323502">
    <property type="component" value="Unassembled WGS sequence"/>
</dbReference>
<dbReference type="Proteomes" id="UP000436801">
    <property type="component" value="Unassembled WGS sequence"/>
</dbReference>
<dbReference type="PANTHER" id="PTHR32552">
    <property type="entry name" value="FERRICHROME IRON RECEPTOR-RELATED"/>
    <property type="match status" value="1"/>
</dbReference>
<dbReference type="Pfam" id="PF07715">
    <property type="entry name" value="Plug"/>
    <property type="match status" value="1"/>
</dbReference>
<dbReference type="InterPro" id="IPR000531">
    <property type="entry name" value="Beta-barrel_TonB"/>
</dbReference>
<evidence type="ECO:0000259" key="15">
    <source>
        <dbReference type="Pfam" id="PF07715"/>
    </source>
</evidence>
<evidence type="ECO:0000256" key="10">
    <source>
        <dbReference type="ARBA" id="ARBA00023237"/>
    </source>
</evidence>
<dbReference type="OrthoDB" id="99480at2"/>
<dbReference type="EMBL" id="FNBI01000007">
    <property type="protein sequence ID" value="SDF90505.1"/>
    <property type="molecule type" value="Genomic_DNA"/>
</dbReference>
<feature type="domain" description="TonB-dependent receptor-like beta-barrel" evidence="14">
    <location>
        <begin position="250"/>
        <end position="637"/>
    </location>
</feature>
<keyword evidence="9 11" id="KW-0472">Membrane</keyword>
<proteinExistence type="inferred from homology"/>
<evidence type="ECO:0000256" key="9">
    <source>
        <dbReference type="ARBA" id="ARBA00023136"/>
    </source>
</evidence>
<keyword evidence="13" id="KW-0732">Signal</keyword>
<protein>
    <submittedName>
        <fullName evidence="17">Outer membrane receptor for ferrienterochelin and colicins</fullName>
    </submittedName>
    <submittedName>
        <fullName evidence="16">TonB-dependent receptor plug domain-containing protein</fullName>
    </submittedName>
</protein>
<dbReference type="SUPFAM" id="SSF56935">
    <property type="entry name" value="Porins"/>
    <property type="match status" value="1"/>
</dbReference>
<comment type="subcellular location">
    <subcellularLocation>
        <location evidence="1 11">Cell outer membrane</location>
        <topology evidence="1 11">Multi-pass membrane protein</topology>
    </subcellularLocation>
</comment>
<evidence type="ECO:0000259" key="14">
    <source>
        <dbReference type="Pfam" id="PF00593"/>
    </source>
</evidence>
<evidence type="ECO:0000256" key="6">
    <source>
        <dbReference type="ARBA" id="ARBA00023004"/>
    </source>
</evidence>
<dbReference type="AlphaFoldDB" id="A0A1G7PWD0"/>
<dbReference type="InterPro" id="IPR036942">
    <property type="entry name" value="Beta-barrel_TonB_sf"/>
</dbReference>
<keyword evidence="10 11" id="KW-0998">Cell outer membrane</keyword>
<dbReference type="PROSITE" id="PS52016">
    <property type="entry name" value="TONB_DEPENDENT_REC_3"/>
    <property type="match status" value="1"/>
</dbReference>
<keyword evidence="4" id="KW-0410">Iron transport</keyword>
<keyword evidence="18" id="KW-1185">Reference proteome</keyword>
<accession>A0A1G7PWD0</accession>
<comment type="similarity">
    <text evidence="11 12">Belongs to the TonB-dependent receptor family.</text>
</comment>
<dbReference type="InterPro" id="IPR039426">
    <property type="entry name" value="TonB-dep_rcpt-like"/>
</dbReference>
<reference evidence="17 18" key="1">
    <citation type="submission" date="2016-10" db="EMBL/GenBank/DDBJ databases">
        <authorList>
            <person name="Varghese N."/>
            <person name="Submissions S."/>
        </authorList>
    </citation>
    <scope>NUCLEOTIDE SEQUENCE [LARGE SCALE GENOMIC DNA]</scope>
    <source>
        <strain evidence="17 18">S7-754</strain>
    </source>
</reference>
<dbReference type="Gene3D" id="2.40.170.20">
    <property type="entry name" value="TonB-dependent receptor, beta-barrel domain"/>
    <property type="match status" value="1"/>
</dbReference>
<dbReference type="InterPro" id="IPR037066">
    <property type="entry name" value="Plug_dom_sf"/>
</dbReference>
<evidence type="ECO:0000256" key="2">
    <source>
        <dbReference type="ARBA" id="ARBA00022448"/>
    </source>
</evidence>
<name>A0A1G7PWD0_9SPHN</name>
<reference evidence="16 19" key="2">
    <citation type="submission" date="2019-12" db="EMBL/GenBank/DDBJ databases">
        <authorList>
            <person name="Zheng J."/>
        </authorList>
    </citation>
    <scope>NUCLEOTIDE SEQUENCE [LARGE SCALE GENOMIC DNA]</scope>
    <source>
        <strain evidence="16 19">DSM 27347</strain>
    </source>
</reference>
<feature type="domain" description="TonB-dependent receptor plug" evidence="15">
    <location>
        <begin position="49"/>
        <end position="159"/>
    </location>
</feature>
<evidence type="ECO:0000256" key="13">
    <source>
        <dbReference type="SAM" id="SignalP"/>
    </source>
</evidence>
<dbReference type="Gene3D" id="2.170.130.10">
    <property type="entry name" value="TonB-dependent receptor, plug domain"/>
    <property type="match status" value="1"/>
</dbReference>
<evidence type="ECO:0000256" key="8">
    <source>
        <dbReference type="ARBA" id="ARBA00023077"/>
    </source>
</evidence>
<keyword evidence="3 11" id="KW-1134">Transmembrane beta strand</keyword>
<evidence type="ECO:0000256" key="3">
    <source>
        <dbReference type="ARBA" id="ARBA00022452"/>
    </source>
</evidence>
<organism evidence="17 18">
    <name type="scientific">Sphingomonas carotinifaciens</name>
    <dbReference type="NCBI Taxonomy" id="1166323"/>
    <lineage>
        <taxon>Bacteria</taxon>
        <taxon>Pseudomonadati</taxon>
        <taxon>Pseudomonadota</taxon>
        <taxon>Alphaproteobacteria</taxon>
        <taxon>Sphingomonadales</taxon>
        <taxon>Sphingomonadaceae</taxon>
        <taxon>Sphingomonas</taxon>
    </lineage>
</organism>
<dbReference type="Pfam" id="PF00593">
    <property type="entry name" value="TonB_dep_Rec_b-barrel"/>
    <property type="match status" value="1"/>
</dbReference>
<dbReference type="GO" id="GO:0009279">
    <property type="term" value="C:cell outer membrane"/>
    <property type="evidence" value="ECO:0007669"/>
    <property type="project" value="UniProtKB-SubCell"/>
</dbReference>
<sequence length="682" mass="72668">MKAAIAGISLCVIPAEALAQQTTASEKPDAPDSEIVVYGRALPQIGTATSGSEGTVGYDDFANRPVSRVGELAENVPGLIATQHSGTGKANQYFLRGFNLDHGTDLAGFVDGVPINMRSHGHGQGYLDLNFLIPELVERIDYGKGPYAAEAGDFSAAGTVRFKTADALARPIAEATVGSYGYARVLAAGSGAIGNTTLLLALDGTLSNGPWVLDEDLRKINALAKLSHGSDTAGWSIKLDAYHATWTSTDQVPLRAIESGAISRFGFIDPTLGGRTTRFDAVGEWRAGGTRATAFATYYDFGLTSNFTYYLNDPVNGDQFQQADRRGIFGGSLQHAFAQGEVLGRPTTFRLGADLRYDLIGRVGLYTSTQGRRTGSIRQDRVDEGSANLWGDMETHLAPSLRLHLGANLAMYGYDVRSDLAANSGSGSDALLAPKASLAWRVMPTLELYANYGESYHSNDARGATVTVDPATGVAADRVPLLVRARGQELGARLETRSITATLVAYHLTLASELVFVGDAGSTEPNAASRRYGAEATLFWRASPTLVLDAQGALTNARFRGVAAGEDRIPNAVGEVLSGGATWTPTGPLSITARVRHFGSAPLIEDNSARSRPTTLVNAGAYYTIGKARLGIDVLNLFDSRDADITYFYASRLPGEPAEGVDDYHLHPVEPRQVRASIRYSF</sequence>
<evidence type="ECO:0000256" key="5">
    <source>
        <dbReference type="ARBA" id="ARBA00022692"/>
    </source>
</evidence>
<dbReference type="InterPro" id="IPR012910">
    <property type="entry name" value="Plug_dom"/>
</dbReference>
<feature type="signal peptide" evidence="13">
    <location>
        <begin position="1"/>
        <end position="19"/>
    </location>
</feature>
<keyword evidence="6" id="KW-0408">Iron</keyword>
<dbReference type="RefSeq" id="WP_149683105.1">
    <property type="nucleotide sequence ID" value="NZ_FNBI01000007.1"/>
</dbReference>